<dbReference type="InterPro" id="IPR014748">
    <property type="entry name" value="Enoyl-CoA_hydra_C"/>
</dbReference>
<evidence type="ECO:0000313" key="2">
    <source>
        <dbReference type="Proteomes" id="UP001596353"/>
    </source>
</evidence>
<protein>
    <recommendedName>
        <fullName evidence="3">Enoyl-CoA hydratase</fullName>
    </recommendedName>
</protein>
<gene>
    <name evidence="1" type="ORF">ACFQFQ_21750</name>
</gene>
<name>A0ABW2B6U8_9RHOB</name>
<evidence type="ECO:0000313" key="1">
    <source>
        <dbReference type="EMBL" id="MFC6761479.1"/>
    </source>
</evidence>
<dbReference type="Gene3D" id="1.10.12.10">
    <property type="entry name" value="Lyase 2-enoyl-coa Hydratase, Chain A, domain 2"/>
    <property type="match status" value="1"/>
</dbReference>
<dbReference type="EMBL" id="JBHSWG010000003">
    <property type="protein sequence ID" value="MFC6761479.1"/>
    <property type="molecule type" value="Genomic_DNA"/>
</dbReference>
<reference evidence="2" key="1">
    <citation type="journal article" date="2019" name="Int. J. Syst. Evol. Microbiol.">
        <title>The Global Catalogue of Microorganisms (GCM) 10K type strain sequencing project: providing services to taxonomists for standard genome sequencing and annotation.</title>
        <authorList>
            <consortium name="The Broad Institute Genomics Platform"/>
            <consortium name="The Broad Institute Genome Sequencing Center for Infectious Disease"/>
            <person name="Wu L."/>
            <person name="Ma J."/>
        </authorList>
    </citation>
    <scope>NUCLEOTIDE SEQUENCE [LARGE SCALE GENOMIC DNA]</scope>
    <source>
        <strain evidence="2">CCUG 66188</strain>
    </source>
</reference>
<accession>A0ABW2B6U8</accession>
<sequence>MVRSTLAATRSSLAFQAAVNTGILFSPDLEEAMSAAREKRPAVFDD</sequence>
<proteinExistence type="predicted"/>
<comment type="caution">
    <text evidence="1">The sequence shown here is derived from an EMBL/GenBank/DDBJ whole genome shotgun (WGS) entry which is preliminary data.</text>
</comment>
<organism evidence="1 2">
    <name type="scientific">Sulfitobacter porphyrae</name>
    <dbReference type="NCBI Taxonomy" id="1246864"/>
    <lineage>
        <taxon>Bacteria</taxon>
        <taxon>Pseudomonadati</taxon>
        <taxon>Pseudomonadota</taxon>
        <taxon>Alphaproteobacteria</taxon>
        <taxon>Rhodobacterales</taxon>
        <taxon>Roseobacteraceae</taxon>
        <taxon>Sulfitobacter</taxon>
    </lineage>
</organism>
<dbReference type="Proteomes" id="UP001596353">
    <property type="component" value="Unassembled WGS sequence"/>
</dbReference>
<keyword evidence="2" id="KW-1185">Reference proteome</keyword>
<evidence type="ECO:0008006" key="3">
    <source>
        <dbReference type="Google" id="ProtNLM"/>
    </source>
</evidence>